<proteinExistence type="inferred from homology"/>
<feature type="compositionally biased region" description="Polar residues" evidence="7">
    <location>
        <begin position="57"/>
        <end position="69"/>
    </location>
</feature>
<dbReference type="SMART" id="SM00152">
    <property type="entry name" value="THY"/>
    <property type="match status" value="1"/>
</dbReference>
<dbReference type="Proteomes" id="UP001153269">
    <property type="component" value="Unassembled WGS sequence"/>
</dbReference>
<keyword evidence="4" id="KW-0009">Actin-binding</keyword>
<evidence type="ECO:0000313" key="9">
    <source>
        <dbReference type="Proteomes" id="UP001153269"/>
    </source>
</evidence>
<evidence type="ECO:0000256" key="5">
    <source>
        <dbReference type="ARBA" id="ARBA00023212"/>
    </source>
</evidence>
<evidence type="ECO:0000256" key="4">
    <source>
        <dbReference type="ARBA" id="ARBA00023203"/>
    </source>
</evidence>
<dbReference type="GO" id="GO:0030334">
    <property type="term" value="P:regulation of cell migration"/>
    <property type="evidence" value="ECO:0007669"/>
    <property type="project" value="TreeGrafter"/>
</dbReference>
<dbReference type="GO" id="GO:0007015">
    <property type="term" value="P:actin filament organization"/>
    <property type="evidence" value="ECO:0007669"/>
    <property type="project" value="InterPro"/>
</dbReference>
<dbReference type="FunFam" id="1.20.5.520:FF:000001">
    <property type="entry name" value="Thymosin beta"/>
    <property type="match status" value="1"/>
</dbReference>
<dbReference type="EMBL" id="CADEAL010000123">
    <property type="protein sequence ID" value="CAB1414752.1"/>
    <property type="molecule type" value="Genomic_DNA"/>
</dbReference>
<evidence type="ECO:0000256" key="2">
    <source>
        <dbReference type="ARBA" id="ARBA00009511"/>
    </source>
</evidence>
<dbReference type="PANTHER" id="PTHR12021:SF3">
    <property type="entry name" value="THYMOSIN BETA-4-LIKE"/>
    <property type="match status" value="1"/>
</dbReference>
<accession>A0A9N7Y6U0</accession>
<keyword evidence="5" id="KW-0206">Cytoskeleton</keyword>
<name>A0A9N7Y6U0_PLEPL</name>
<organism evidence="8 9">
    <name type="scientific">Pleuronectes platessa</name>
    <name type="common">European plaice</name>
    <dbReference type="NCBI Taxonomy" id="8262"/>
    <lineage>
        <taxon>Eukaryota</taxon>
        <taxon>Metazoa</taxon>
        <taxon>Chordata</taxon>
        <taxon>Craniata</taxon>
        <taxon>Vertebrata</taxon>
        <taxon>Euteleostomi</taxon>
        <taxon>Actinopterygii</taxon>
        <taxon>Neopterygii</taxon>
        <taxon>Teleostei</taxon>
        <taxon>Neoteleostei</taxon>
        <taxon>Acanthomorphata</taxon>
        <taxon>Carangaria</taxon>
        <taxon>Pleuronectiformes</taxon>
        <taxon>Pleuronectoidei</taxon>
        <taxon>Pleuronectidae</taxon>
        <taxon>Pleuronectes</taxon>
    </lineage>
</organism>
<protein>
    <submittedName>
        <fullName evidence="8">Uncharacterized protein</fullName>
    </submittedName>
</protein>
<dbReference type="CDD" id="cd22059">
    <property type="entry name" value="WH2_BetaT"/>
    <property type="match status" value="1"/>
</dbReference>
<reference evidence="8" key="1">
    <citation type="submission" date="2020-03" db="EMBL/GenBank/DDBJ databases">
        <authorList>
            <person name="Weist P."/>
        </authorList>
    </citation>
    <scope>NUCLEOTIDE SEQUENCE</scope>
</reference>
<dbReference type="GO" id="GO:0005856">
    <property type="term" value="C:cytoskeleton"/>
    <property type="evidence" value="ECO:0007669"/>
    <property type="project" value="UniProtKB-SubCell"/>
</dbReference>
<dbReference type="PANTHER" id="PTHR12021">
    <property type="entry name" value="THYMOSIN BETA"/>
    <property type="match status" value="1"/>
</dbReference>
<evidence type="ECO:0000256" key="3">
    <source>
        <dbReference type="ARBA" id="ARBA00022490"/>
    </source>
</evidence>
<dbReference type="Pfam" id="PF01290">
    <property type="entry name" value="Thymosin"/>
    <property type="match status" value="1"/>
</dbReference>
<gene>
    <name evidence="8" type="ORF">PLEPLA_LOCUS2463</name>
</gene>
<comment type="subcellular location">
    <subcellularLocation>
        <location evidence="1">Cytoplasm</location>
        <location evidence="1">Cytoskeleton</location>
    </subcellularLocation>
</comment>
<sequence length="102" mass="11635">MWLKDLGEFHPAFPIMHHCPSSTADSYYDITFSATDLEMWLKALETFIHQTEPRLSANMSDKPTLTEVTSFDKTKLKKTETQEKNPLPSKETIEQEKAAATS</sequence>
<keyword evidence="3" id="KW-0963">Cytoplasm</keyword>
<evidence type="ECO:0000313" key="8">
    <source>
        <dbReference type="EMBL" id="CAB1414752.1"/>
    </source>
</evidence>
<dbReference type="InterPro" id="IPR038386">
    <property type="entry name" value="Beta-thymosin_sf"/>
</dbReference>
<feature type="compositionally biased region" description="Basic and acidic residues" evidence="7">
    <location>
        <begin position="70"/>
        <end position="83"/>
    </location>
</feature>
<evidence type="ECO:0000256" key="7">
    <source>
        <dbReference type="SAM" id="MobiDB-lite"/>
    </source>
</evidence>
<evidence type="ECO:0000256" key="6">
    <source>
        <dbReference type="ARBA" id="ARBA00025497"/>
    </source>
</evidence>
<dbReference type="PROSITE" id="PS00500">
    <property type="entry name" value="THYMOSIN_B4"/>
    <property type="match status" value="1"/>
</dbReference>
<keyword evidence="9" id="KW-1185">Reference proteome</keyword>
<dbReference type="InterPro" id="IPR001152">
    <property type="entry name" value="Beta-thymosin"/>
</dbReference>
<feature type="compositionally biased region" description="Basic and acidic residues" evidence="7">
    <location>
        <begin position="91"/>
        <end position="102"/>
    </location>
</feature>
<dbReference type="AlphaFoldDB" id="A0A9N7Y6U0"/>
<feature type="region of interest" description="Disordered" evidence="7">
    <location>
        <begin position="53"/>
        <end position="102"/>
    </location>
</feature>
<dbReference type="Gene3D" id="1.20.5.520">
    <property type="entry name" value="Single helix bin"/>
    <property type="match status" value="1"/>
</dbReference>
<evidence type="ECO:0000256" key="1">
    <source>
        <dbReference type="ARBA" id="ARBA00004245"/>
    </source>
</evidence>
<comment type="caution">
    <text evidence="8">The sequence shown here is derived from an EMBL/GenBank/DDBJ whole genome shotgun (WGS) entry which is preliminary data.</text>
</comment>
<dbReference type="GO" id="GO:0003785">
    <property type="term" value="F:actin monomer binding"/>
    <property type="evidence" value="ECO:0007669"/>
    <property type="project" value="InterPro"/>
</dbReference>
<comment type="similarity">
    <text evidence="2">Belongs to the thymosin beta family.</text>
</comment>
<comment type="function">
    <text evidence="6">Plays an important role in the organization of the cytoskeleton. Binds to and sequesters actin monomers (G actin) and therefore inhibits actin polymerization.</text>
</comment>
<dbReference type="GO" id="GO:0005737">
    <property type="term" value="C:cytoplasm"/>
    <property type="evidence" value="ECO:0007669"/>
    <property type="project" value="TreeGrafter"/>
</dbReference>